<evidence type="ECO:0000313" key="3">
    <source>
        <dbReference type="Proteomes" id="UP001623349"/>
    </source>
</evidence>
<gene>
    <name evidence="2" type="ORF">APTSU1_000466500</name>
</gene>
<evidence type="ECO:0000313" key="2">
    <source>
        <dbReference type="EMBL" id="GAB1289435.1"/>
    </source>
</evidence>
<protein>
    <submittedName>
        <fullName evidence="2">Uncharacterized protein</fullName>
    </submittedName>
</protein>
<comment type="caution">
    <text evidence="2">The sequence shown here is derived from an EMBL/GenBank/DDBJ whole genome shotgun (WGS) entry which is preliminary data.</text>
</comment>
<sequence>MGFFVALGQAGLNSEFALWSPVSDKEAYNTIAWVGLWIDAGSRYMRMRRTRHRPSPGAHGLQGALKEVPVRP</sequence>
<dbReference type="Proteomes" id="UP001623349">
    <property type="component" value="Unassembled WGS sequence"/>
</dbReference>
<name>A0ABQ0EQX4_APOSI</name>
<evidence type="ECO:0000256" key="1">
    <source>
        <dbReference type="SAM" id="MobiDB-lite"/>
    </source>
</evidence>
<keyword evidence="3" id="KW-1185">Reference proteome</keyword>
<reference evidence="2 3" key="1">
    <citation type="submission" date="2024-08" db="EMBL/GenBank/DDBJ databases">
        <title>The draft genome of Apodemus speciosus.</title>
        <authorList>
            <person name="Nabeshima K."/>
            <person name="Suzuki S."/>
            <person name="Onuma M."/>
        </authorList>
    </citation>
    <scope>NUCLEOTIDE SEQUENCE [LARGE SCALE GENOMIC DNA]</scope>
    <source>
        <strain evidence="2">IB14-021</strain>
    </source>
</reference>
<dbReference type="EMBL" id="BAAFST010000005">
    <property type="protein sequence ID" value="GAB1289435.1"/>
    <property type="molecule type" value="Genomic_DNA"/>
</dbReference>
<accession>A0ABQ0EQX4</accession>
<proteinExistence type="predicted"/>
<feature type="region of interest" description="Disordered" evidence="1">
    <location>
        <begin position="51"/>
        <end position="72"/>
    </location>
</feature>
<organism evidence="2 3">
    <name type="scientific">Apodemus speciosus</name>
    <name type="common">Large Japanese field mouse</name>
    <dbReference type="NCBI Taxonomy" id="105296"/>
    <lineage>
        <taxon>Eukaryota</taxon>
        <taxon>Metazoa</taxon>
        <taxon>Chordata</taxon>
        <taxon>Craniata</taxon>
        <taxon>Vertebrata</taxon>
        <taxon>Euteleostomi</taxon>
        <taxon>Mammalia</taxon>
        <taxon>Eutheria</taxon>
        <taxon>Euarchontoglires</taxon>
        <taxon>Glires</taxon>
        <taxon>Rodentia</taxon>
        <taxon>Myomorpha</taxon>
        <taxon>Muroidea</taxon>
        <taxon>Muridae</taxon>
        <taxon>Murinae</taxon>
        <taxon>Apodemus</taxon>
    </lineage>
</organism>